<protein>
    <submittedName>
        <fullName evidence="2">Uncharacterized protein</fullName>
    </submittedName>
</protein>
<dbReference type="EMBL" id="UINC01128115">
    <property type="protein sequence ID" value="SVD07660.1"/>
    <property type="molecule type" value="Genomic_DNA"/>
</dbReference>
<dbReference type="AlphaFoldDB" id="A0A382SCH9"/>
<organism evidence="2">
    <name type="scientific">marine metagenome</name>
    <dbReference type="NCBI Taxonomy" id="408172"/>
    <lineage>
        <taxon>unclassified sequences</taxon>
        <taxon>metagenomes</taxon>
        <taxon>ecological metagenomes</taxon>
    </lineage>
</organism>
<reference evidence="2" key="1">
    <citation type="submission" date="2018-05" db="EMBL/GenBank/DDBJ databases">
        <authorList>
            <person name="Lanie J.A."/>
            <person name="Ng W.-L."/>
            <person name="Kazmierczak K.M."/>
            <person name="Andrzejewski T.M."/>
            <person name="Davidsen T.M."/>
            <person name="Wayne K.J."/>
            <person name="Tettelin H."/>
            <person name="Glass J.I."/>
            <person name="Rusch D."/>
            <person name="Podicherti R."/>
            <person name="Tsui H.-C.T."/>
            <person name="Winkler M.E."/>
        </authorList>
    </citation>
    <scope>NUCLEOTIDE SEQUENCE</scope>
</reference>
<accession>A0A382SCH9</accession>
<feature type="non-terminal residue" evidence="2">
    <location>
        <position position="48"/>
    </location>
</feature>
<sequence length="48" mass="4760">VNAAASVSQAGTLEIGAGKLAALEHSATETGRAKIAPAQRSTPEIDSI</sequence>
<feature type="region of interest" description="Disordered" evidence="1">
    <location>
        <begin position="27"/>
        <end position="48"/>
    </location>
</feature>
<proteinExistence type="predicted"/>
<evidence type="ECO:0000256" key="1">
    <source>
        <dbReference type="SAM" id="MobiDB-lite"/>
    </source>
</evidence>
<evidence type="ECO:0000313" key="2">
    <source>
        <dbReference type="EMBL" id="SVD07660.1"/>
    </source>
</evidence>
<gene>
    <name evidence="2" type="ORF">METZ01_LOCUS360514</name>
</gene>
<feature type="non-terminal residue" evidence="2">
    <location>
        <position position="1"/>
    </location>
</feature>
<name>A0A382SCH9_9ZZZZ</name>
<feature type="compositionally biased region" description="Polar residues" evidence="1">
    <location>
        <begin position="39"/>
        <end position="48"/>
    </location>
</feature>